<dbReference type="AlphaFoldDB" id="A0A016W6C4"/>
<dbReference type="EMBL" id="JARK01000742">
    <property type="protein sequence ID" value="EYC35126.1"/>
    <property type="molecule type" value="Genomic_DNA"/>
</dbReference>
<comment type="caution">
    <text evidence="1">The sequence shown here is derived from an EMBL/GenBank/DDBJ whole genome shotgun (WGS) entry which is preliminary data.</text>
</comment>
<gene>
    <name evidence="1" type="primary">Acey_s1143.g3682</name>
    <name evidence="1" type="ORF">Y032_1143g3682</name>
</gene>
<organism evidence="1 2">
    <name type="scientific">Ancylostoma ceylanicum</name>
    <dbReference type="NCBI Taxonomy" id="53326"/>
    <lineage>
        <taxon>Eukaryota</taxon>
        <taxon>Metazoa</taxon>
        <taxon>Ecdysozoa</taxon>
        <taxon>Nematoda</taxon>
        <taxon>Chromadorea</taxon>
        <taxon>Rhabditida</taxon>
        <taxon>Rhabditina</taxon>
        <taxon>Rhabditomorpha</taxon>
        <taxon>Strongyloidea</taxon>
        <taxon>Ancylostomatidae</taxon>
        <taxon>Ancylostomatinae</taxon>
        <taxon>Ancylostoma</taxon>
    </lineage>
</organism>
<keyword evidence="2" id="KW-1185">Reference proteome</keyword>
<reference evidence="2" key="1">
    <citation type="journal article" date="2015" name="Nat. Genet.">
        <title>The genome and transcriptome of the zoonotic hookworm Ancylostoma ceylanicum identify infection-specific gene families.</title>
        <authorList>
            <person name="Schwarz E.M."/>
            <person name="Hu Y."/>
            <person name="Antoshechkin I."/>
            <person name="Miller M.M."/>
            <person name="Sternberg P.W."/>
            <person name="Aroian R.V."/>
        </authorList>
    </citation>
    <scope>NUCLEOTIDE SEQUENCE</scope>
    <source>
        <strain evidence="2">HY135</strain>
    </source>
</reference>
<dbReference type="Proteomes" id="UP000024635">
    <property type="component" value="Unassembled WGS sequence"/>
</dbReference>
<proteinExistence type="predicted"/>
<name>A0A016W6C4_9BILA</name>
<sequence>MAPLKDKEGKKRSSRWAMENIAQQFYTKRFRSSTLVARCPLSPPDDLLPILESEVAQAMKSMSYAVLCGSRWQCVAHKCPIAAVLCGPQMPDRGGAVWSIDCDLTCVTSATPHSDNPAPYIMQPKNS</sequence>
<protein>
    <submittedName>
        <fullName evidence="1">Uncharacterized protein</fullName>
    </submittedName>
</protein>
<accession>A0A016W6C4</accession>
<evidence type="ECO:0000313" key="1">
    <source>
        <dbReference type="EMBL" id="EYC35126.1"/>
    </source>
</evidence>
<evidence type="ECO:0000313" key="2">
    <source>
        <dbReference type="Proteomes" id="UP000024635"/>
    </source>
</evidence>